<evidence type="ECO:0000313" key="1">
    <source>
        <dbReference type="EMBL" id="KAG7371669.1"/>
    </source>
</evidence>
<dbReference type="AlphaFoldDB" id="A0A9K3Q846"/>
<name>A0A9K3Q846_9STRA</name>
<dbReference type="Proteomes" id="UP000693970">
    <property type="component" value="Unassembled WGS sequence"/>
</dbReference>
<comment type="caution">
    <text evidence="1">The sequence shown here is derived from an EMBL/GenBank/DDBJ whole genome shotgun (WGS) entry which is preliminary data.</text>
</comment>
<gene>
    <name evidence="1" type="ORF">IV203_017810</name>
</gene>
<keyword evidence="2" id="KW-1185">Reference proteome</keyword>
<accession>A0A9K3Q846</accession>
<dbReference type="OrthoDB" id="166546at2759"/>
<proteinExistence type="predicted"/>
<dbReference type="EMBL" id="JAGRRH010000003">
    <property type="protein sequence ID" value="KAG7371669.1"/>
    <property type="molecule type" value="Genomic_DNA"/>
</dbReference>
<reference evidence="1" key="1">
    <citation type="journal article" date="2021" name="Sci. Rep.">
        <title>Diploid genomic architecture of Nitzschia inconspicua, an elite biomass production diatom.</title>
        <authorList>
            <person name="Oliver A."/>
            <person name="Podell S."/>
            <person name="Pinowska A."/>
            <person name="Traller J.C."/>
            <person name="Smith S.R."/>
            <person name="McClure R."/>
            <person name="Beliaev A."/>
            <person name="Bohutskyi P."/>
            <person name="Hill E.A."/>
            <person name="Rabines A."/>
            <person name="Zheng H."/>
            <person name="Allen L.Z."/>
            <person name="Kuo A."/>
            <person name="Grigoriev I.V."/>
            <person name="Allen A.E."/>
            <person name="Hazlebeck D."/>
            <person name="Allen E.E."/>
        </authorList>
    </citation>
    <scope>NUCLEOTIDE SEQUENCE</scope>
    <source>
        <strain evidence="1">Hildebrandi</strain>
    </source>
</reference>
<protein>
    <submittedName>
        <fullName evidence="1">Uncharacterized protein</fullName>
    </submittedName>
</protein>
<reference evidence="1" key="2">
    <citation type="submission" date="2021-04" db="EMBL/GenBank/DDBJ databases">
        <authorList>
            <person name="Podell S."/>
        </authorList>
    </citation>
    <scope>NUCLEOTIDE SEQUENCE</scope>
    <source>
        <strain evidence="1">Hildebrandi</strain>
    </source>
</reference>
<sequence length="347" mass="39250">MPGSARRASSTFAKSTAAAMLPASTSGKHIFHHGNKATVIGSWDPQTRPSYEDDIGVGTGVEWQYLLPLLSKCSLLRPRVTSVVKEIDCNIGHVFQEQMQAPVAFLDEKRFYTTNKRRRVRILPPTVSVNGKVRVYQPPRIRSRRHPAKVMYLGVEACPQLQKGFDEKVCLQRVSRTKILARASRNTRYSVDVDILQAIKSGEWIQLLVTEGMTAEALLEEIKTHYDLDEYVSDRLVIGYYTYTRQGVKVWKELHPIDIVNELGIRTNEDGVQVVIQLQDLEVSVQQEAGDKVEEDISCDSDFMLRKIPEIGAALRSAYQWVRRDETIYLIMNNAGGHGSHDAMAQY</sequence>
<organism evidence="1 2">
    <name type="scientific">Nitzschia inconspicua</name>
    <dbReference type="NCBI Taxonomy" id="303405"/>
    <lineage>
        <taxon>Eukaryota</taxon>
        <taxon>Sar</taxon>
        <taxon>Stramenopiles</taxon>
        <taxon>Ochrophyta</taxon>
        <taxon>Bacillariophyta</taxon>
        <taxon>Bacillariophyceae</taxon>
        <taxon>Bacillariophycidae</taxon>
        <taxon>Bacillariales</taxon>
        <taxon>Bacillariaceae</taxon>
        <taxon>Nitzschia</taxon>
    </lineage>
</organism>
<evidence type="ECO:0000313" key="2">
    <source>
        <dbReference type="Proteomes" id="UP000693970"/>
    </source>
</evidence>